<dbReference type="Gene3D" id="1.20.1070.10">
    <property type="entry name" value="Rhodopsin 7-helix transmembrane proteins"/>
    <property type="match status" value="2"/>
</dbReference>
<dbReference type="InterPro" id="IPR017452">
    <property type="entry name" value="GPCR_Rhodpsn_7TM"/>
</dbReference>
<dbReference type="OMA" id="PADNTMI"/>
<organism evidence="12 13">
    <name type="scientific">Romanomermis culicivorax</name>
    <name type="common">Nematode worm</name>
    <dbReference type="NCBI Taxonomy" id="13658"/>
    <lineage>
        <taxon>Eukaryota</taxon>
        <taxon>Metazoa</taxon>
        <taxon>Ecdysozoa</taxon>
        <taxon>Nematoda</taxon>
        <taxon>Enoplea</taxon>
        <taxon>Dorylaimia</taxon>
        <taxon>Mermithida</taxon>
        <taxon>Mermithoidea</taxon>
        <taxon>Mermithidae</taxon>
        <taxon>Romanomermis</taxon>
    </lineage>
</organism>
<dbReference type="SUPFAM" id="SSF81321">
    <property type="entry name" value="Family A G protein-coupled receptor-like"/>
    <property type="match status" value="1"/>
</dbReference>
<reference evidence="13" key="1">
    <citation type="submission" date="2022-11" db="UniProtKB">
        <authorList>
            <consortium name="WormBaseParasite"/>
        </authorList>
    </citation>
    <scope>IDENTIFICATION</scope>
</reference>
<dbReference type="GO" id="GO:0004930">
    <property type="term" value="F:G protein-coupled receptor activity"/>
    <property type="evidence" value="ECO:0007669"/>
    <property type="project" value="UniProtKB-KW"/>
</dbReference>
<name>A0A915I7V2_ROMCU</name>
<proteinExistence type="inferred from homology"/>
<dbReference type="Pfam" id="PF00001">
    <property type="entry name" value="7tm_1"/>
    <property type="match status" value="1"/>
</dbReference>
<dbReference type="InterPro" id="IPR000276">
    <property type="entry name" value="GPCR_Rhodpsn"/>
</dbReference>
<keyword evidence="6 10" id="KW-0472">Membrane</keyword>
<evidence type="ECO:0000313" key="12">
    <source>
        <dbReference type="Proteomes" id="UP000887565"/>
    </source>
</evidence>
<keyword evidence="5 9" id="KW-0297">G-protein coupled receptor</keyword>
<sequence length="230" mass="26461">MIERNNSTIATIVKPADNTMIYIFASIMFVGFFGNAKVIVDIFSANKKRRWNFKLKNVTDIFIVNLAFADLSLMLVVAVLITKMSVGQWTLGLLACKFYMTFDGVTKFVSVAFIVLLSFDRYLAVCHPLTSLTIIERHSSTKMLRSSSRRRGDARNKRLTLLILFIVLTYTFCWMPYWVLQFSLQFNGEAFYDLLGDEYFPLFSFAAYALQMCNSALNPYFYLASAYLRN</sequence>
<dbReference type="WBParaSite" id="nRc.2.0.1.t09842-RA">
    <property type="protein sequence ID" value="nRc.2.0.1.t09842-RA"/>
    <property type="gene ID" value="nRc.2.0.1.g09842"/>
</dbReference>
<comment type="similarity">
    <text evidence="9">Belongs to the G-protein coupled receptor 1 family.</text>
</comment>
<protein>
    <submittedName>
        <fullName evidence="13">G-protein coupled receptors family 1 profile domain-containing protein</fullName>
    </submittedName>
</protein>
<evidence type="ECO:0000259" key="11">
    <source>
        <dbReference type="PROSITE" id="PS50262"/>
    </source>
</evidence>
<evidence type="ECO:0000313" key="13">
    <source>
        <dbReference type="WBParaSite" id="nRc.2.0.1.t09842-RA"/>
    </source>
</evidence>
<keyword evidence="7 9" id="KW-0675">Receptor</keyword>
<dbReference type="PANTHER" id="PTHR24229">
    <property type="entry name" value="NEUROPEPTIDES RECEPTOR"/>
    <property type="match status" value="1"/>
</dbReference>
<feature type="transmembrane region" description="Helical" evidence="10">
    <location>
        <begin position="159"/>
        <end position="179"/>
    </location>
</feature>
<evidence type="ECO:0000256" key="9">
    <source>
        <dbReference type="RuleBase" id="RU000688"/>
    </source>
</evidence>
<keyword evidence="12" id="KW-1185">Reference proteome</keyword>
<dbReference type="PROSITE" id="PS00237">
    <property type="entry name" value="G_PROTEIN_RECEP_F1_1"/>
    <property type="match status" value="1"/>
</dbReference>
<keyword evidence="3 9" id="KW-0812">Transmembrane</keyword>
<keyword evidence="2" id="KW-1003">Cell membrane</keyword>
<dbReference type="PROSITE" id="PS50262">
    <property type="entry name" value="G_PROTEIN_RECEP_F1_2"/>
    <property type="match status" value="1"/>
</dbReference>
<evidence type="ECO:0000256" key="1">
    <source>
        <dbReference type="ARBA" id="ARBA00004651"/>
    </source>
</evidence>
<evidence type="ECO:0000256" key="4">
    <source>
        <dbReference type="ARBA" id="ARBA00022989"/>
    </source>
</evidence>
<evidence type="ECO:0000256" key="2">
    <source>
        <dbReference type="ARBA" id="ARBA00022475"/>
    </source>
</evidence>
<evidence type="ECO:0000256" key="7">
    <source>
        <dbReference type="ARBA" id="ARBA00023170"/>
    </source>
</evidence>
<feature type="domain" description="G-protein coupled receptors family 1 profile" evidence="11">
    <location>
        <begin position="34"/>
        <end position="172"/>
    </location>
</feature>
<feature type="transmembrane region" description="Helical" evidence="10">
    <location>
        <begin position="61"/>
        <end position="81"/>
    </location>
</feature>
<evidence type="ECO:0000256" key="5">
    <source>
        <dbReference type="ARBA" id="ARBA00023040"/>
    </source>
</evidence>
<evidence type="ECO:0000256" key="3">
    <source>
        <dbReference type="ARBA" id="ARBA00022692"/>
    </source>
</evidence>
<evidence type="ECO:0000256" key="6">
    <source>
        <dbReference type="ARBA" id="ARBA00023136"/>
    </source>
</evidence>
<dbReference type="GO" id="GO:0043005">
    <property type="term" value="C:neuron projection"/>
    <property type="evidence" value="ECO:0007669"/>
    <property type="project" value="TreeGrafter"/>
</dbReference>
<dbReference type="PRINTS" id="PR00237">
    <property type="entry name" value="GPCRRHODOPSN"/>
</dbReference>
<dbReference type="GO" id="GO:0042277">
    <property type="term" value="F:peptide binding"/>
    <property type="evidence" value="ECO:0007669"/>
    <property type="project" value="TreeGrafter"/>
</dbReference>
<evidence type="ECO:0000256" key="10">
    <source>
        <dbReference type="SAM" id="Phobius"/>
    </source>
</evidence>
<feature type="transmembrane region" description="Helical" evidence="10">
    <location>
        <begin position="199"/>
        <end position="223"/>
    </location>
</feature>
<evidence type="ECO:0000256" key="8">
    <source>
        <dbReference type="ARBA" id="ARBA00023224"/>
    </source>
</evidence>
<dbReference type="GO" id="GO:0005886">
    <property type="term" value="C:plasma membrane"/>
    <property type="evidence" value="ECO:0007669"/>
    <property type="project" value="UniProtKB-SubCell"/>
</dbReference>
<keyword evidence="4 10" id="KW-1133">Transmembrane helix</keyword>
<comment type="subcellular location">
    <subcellularLocation>
        <location evidence="1">Cell membrane</location>
        <topology evidence="1">Multi-pass membrane protein</topology>
    </subcellularLocation>
</comment>
<keyword evidence="8 9" id="KW-0807">Transducer</keyword>
<dbReference type="PANTHER" id="PTHR24229:SF40">
    <property type="entry name" value="ALLATOSTATIN C RECEPTOR 1-RELATED"/>
    <property type="match status" value="1"/>
</dbReference>
<feature type="transmembrane region" description="Helical" evidence="10">
    <location>
        <begin position="20"/>
        <end position="40"/>
    </location>
</feature>
<accession>A0A915I7V2</accession>
<dbReference type="Proteomes" id="UP000887565">
    <property type="component" value="Unplaced"/>
</dbReference>
<dbReference type="AlphaFoldDB" id="A0A915I7V2"/>